<dbReference type="EMBL" id="JAEQBW010000001">
    <property type="protein sequence ID" value="MBK6264188.1"/>
    <property type="molecule type" value="Genomic_DNA"/>
</dbReference>
<evidence type="ECO:0000256" key="1">
    <source>
        <dbReference type="HAMAP-Rule" id="MF_00226"/>
    </source>
</evidence>
<dbReference type="InterPro" id="IPR008136">
    <property type="entry name" value="CinA_C"/>
</dbReference>
<evidence type="ECO:0000259" key="2">
    <source>
        <dbReference type="SMART" id="SM00852"/>
    </source>
</evidence>
<dbReference type="InterPro" id="IPR041424">
    <property type="entry name" value="CinA_KH"/>
</dbReference>
<sequence length="417" mass="45850">MQKNIYAELISIGDEILYGQTLDTNSHWISGELDKLGIRVKRKVTVADTESVILEAIAEAEVNADIILITGGLGPTKDDLTKPCLAKYFNSEMYVDQQVLAELKERFARRGRELNALNSGQAELPKKCKVVHNKYGTAPGMWFEKDEKILVSMPGVPSEMKYMMEDTVLPELKKRFSTPVLIHQMVKTVGIPESILAEKLEDWENSLPGEIKLAYLPGLNQVKLRLTASGEDKVHLQQLLEAEVNKLYKQVGKYIYGTDEGNLAQKVGALLKKHGLTIACAESCTGGHLSQLLTANSGSSEYYRGSIVPYHNELKINLLGVKSETIEQNGAVSEATVIEMAEKVRKLFGADIGVATSGIAGPTGGTEEKPVGTVWVALADEHETQTKLFNFSFDRESNIDIAANSVLNLVRKKLSSK</sequence>
<protein>
    <recommendedName>
        <fullName evidence="1">CinA-like protein</fullName>
    </recommendedName>
</protein>
<comment type="caution">
    <text evidence="3">The sequence shown here is derived from an EMBL/GenBank/DDBJ whole genome shotgun (WGS) entry which is preliminary data.</text>
</comment>
<dbReference type="InterPro" id="IPR001453">
    <property type="entry name" value="MoaB/Mog_dom"/>
</dbReference>
<dbReference type="InterPro" id="IPR036425">
    <property type="entry name" value="MoaB/Mog-like_dom_sf"/>
</dbReference>
<dbReference type="RefSeq" id="WP_201429861.1">
    <property type="nucleotide sequence ID" value="NZ_JAEQBW010000001.1"/>
</dbReference>
<dbReference type="InterPro" id="IPR050101">
    <property type="entry name" value="CinA"/>
</dbReference>
<name>A0A934WW70_9BACT</name>
<dbReference type="SUPFAM" id="SSF53218">
    <property type="entry name" value="Molybdenum cofactor biosynthesis proteins"/>
    <property type="match status" value="1"/>
</dbReference>
<gene>
    <name evidence="3" type="ORF">JKA74_03995</name>
</gene>
<feature type="domain" description="MoaB/Mog" evidence="2">
    <location>
        <begin position="8"/>
        <end position="175"/>
    </location>
</feature>
<dbReference type="HAMAP" id="MF_00226_B">
    <property type="entry name" value="CinA_B"/>
    <property type="match status" value="1"/>
</dbReference>
<organism evidence="3 4">
    <name type="scientific">Marivirga aurantiaca</name>
    <dbReference type="NCBI Taxonomy" id="2802615"/>
    <lineage>
        <taxon>Bacteria</taxon>
        <taxon>Pseudomonadati</taxon>
        <taxon>Bacteroidota</taxon>
        <taxon>Cytophagia</taxon>
        <taxon>Cytophagales</taxon>
        <taxon>Marivirgaceae</taxon>
        <taxon>Marivirga</taxon>
    </lineage>
</organism>
<accession>A0A934WW70</accession>
<dbReference type="InterPro" id="IPR008135">
    <property type="entry name" value="Competence-induced_CinA"/>
</dbReference>
<dbReference type="SUPFAM" id="SSF142433">
    <property type="entry name" value="CinA-like"/>
    <property type="match status" value="1"/>
</dbReference>
<dbReference type="Gene3D" id="3.30.70.2860">
    <property type="match status" value="1"/>
</dbReference>
<dbReference type="CDD" id="cd00885">
    <property type="entry name" value="cinA"/>
    <property type="match status" value="1"/>
</dbReference>
<dbReference type="AlphaFoldDB" id="A0A934WW70"/>
<dbReference type="NCBIfam" id="TIGR00200">
    <property type="entry name" value="cinA_nterm"/>
    <property type="match status" value="1"/>
</dbReference>
<proteinExistence type="inferred from homology"/>
<dbReference type="PIRSF" id="PIRSF006728">
    <property type="entry name" value="CinA"/>
    <property type="match status" value="1"/>
</dbReference>
<dbReference type="PANTHER" id="PTHR13939">
    <property type="entry name" value="NICOTINAMIDE-NUCLEOTIDE AMIDOHYDROLASE PNCC"/>
    <property type="match status" value="1"/>
</dbReference>
<dbReference type="Gene3D" id="3.90.950.20">
    <property type="entry name" value="CinA-like"/>
    <property type="match status" value="1"/>
</dbReference>
<comment type="similarity">
    <text evidence="1">Belongs to the CinA family.</text>
</comment>
<dbReference type="Pfam" id="PF18146">
    <property type="entry name" value="CinA_KH"/>
    <property type="match status" value="1"/>
</dbReference>
<keyword evidence="4" id="KW-1185">Reference proteome</keyword>
<dbReference type="NCBIfam" id="NF001813">
    <property type="entry name" value="PRK00549.1"/>
    <property type="match status" value="1"/>
</dbReference>
<dbReference type="Proteomes" id="UP000611723">
    <property type="component" value="Unassembled WGS sequence"/>
</dbReference>
<dbReference type="Pfam" id="PF00994">
    <property type="entry name" value="MoCF_biosynth"/>
    <property type="match status" value="1"/>
</dbReference>
<dbReference type="PANTHER" id="PTHR13939:SF0">
    <property type="entry name" value="NMN AMIDOHYDROLASE-LIKE PROTEIN YFAY"/>
    <property type="match status" value="1"/>
</dbReference>
<evidence type="ECO:0000313" key="4">
    <source>
        <dbReference type="Proteomes" id="UP000611723"/>
    </source>
</evidence>
<dbReference type="NCBIfam" id="TIGR00199">
    <property type="entry name" value="PncC_domain"/>
    <property type="match status" value="1"/>
</dbReference>
<reference evidence="3" key="1">
    <citation type="submission" date="2021-01" db="EMBL/GenBank/DDBJ databases">
        <title>Marivirga aurantiaca sp. nov., isolated from intertidal surface sediments.</title>
        <authorList>
            <person name="Zhang M."/>
        </authorList>
    </citation>
    <scope>NUCLEOTIDE SEQUENCE</scope>
    <source>
        <strain evidence="3">S37H4</strain>
    </source>
</reference>
<dbReference type="Pfam" id="PF02464">
    <property type="entry name" value="CinA"/>
    <property type="match status" value="1"/>
</dbReference>
<dbReference type="Gene3D" id="3.40.980.10">
    <property type="entry name" value="MoaB/Mog-like domain"/>
    <property type="match status" value="1"/>
</dbReference>
<dbReference type="InterPro" id="IPR036653">
    <property type="entry name" value="CinA-like_C"/>
</dbReference>
<evidence type="ECO:0000313" key="3">
    <source>
        <dbReference type="EMBL" id="MBK6264188.1"/>
    </source>
</evidence>
<dbReference type="SMART" id="SM00852">
    <property type="entry name" value="MoCF_biosynth"/>
    <property type="match status" value="1"/>
</dbReference>